<evidence type="ECO:0000313" key="8">
    <source>
        <dbReference type="Proteomes" id="UP001597512"/>
    </source>
</evidence>
<evidence type="ECO:0000259" key="5">
    <source>
        <dbReference type="Pfam" id="PF02852"/>
    </source>
</evidence>
<dbReference type="Pfam" id="PF02852">
    <property type="entry name" value="Pyr_redox_dim"/>
    <property type="match status" value="1"/>
</dbReference>
<evidence type="ECO:0000256" key="4">
    <source>
        <dbReference type="ARBA" id="ARBA00022827"/>
    </source>
</evidence>
<dbReference type="SUPFAM" id="SSF51905">
    <property type="entry name" value="FAD/NAD(P)-binding domain"/>
    <property type="match status" value="1"/>
</dbReference>
<dbReference type="PANTHER" id="PTHR43014">
    <property type="entry name" value="MERCURIC REDUCTASE"/>
    <property type="match status" value="1"/>
</dbReference>
<dbReference type="Gene3D" id="3.50.50.60">
    <property type="entry name" value="FAD/NAD(P)-binding domain"/>
    <property type="match status" value="2"/>
</dbReference>
<proteinExistence type="inferred from homology"/>
<evidence type="ECO:0000259" key="6">
    <source>
        <dbReference type="Pfam" id="PF07992"/>
    </source>
</evidence>
<dbReference type="Proteomes" id="UP001597512">
    <property type="component" value="Unassembled WGS sequence"/>
</dbReference>
<dbReference type="RefSeq" id="WP_381505080.1">
    <property type="nucleotide sequence ID" value="NZ_JBHUOM010000023.1"/>
</dbReference>
<protein>
    <submittedName>
        <fullName evidence="7">Dihydrolipoyl dehydrogenase family protein</fullName>
        <ecNumber evidence="7">1.-.-.-</ecNumber>
    </submittedName>
</protein>
<feature type="domain" description="FAD/NAD(P)-binding" evidence="6">
    <location>
        <begin position="4"/>
        <end position="318"/>
    </location>
</feature>
<dbReference type="SUPFAM" id="SSF55424">
    <property type="entry name" value="FAD/NAD-linked reductases, dimerisation (C-terminal) domain"/>
    <property type="match status" value="1"/>
</dbReference>
<reference evidence="8" key="1">
    <citation type="journal article" date="2019" name="Int. J. Syst. Evol. Microbiol.">
        <title>The Global Catalogue of Microorganisms (GCM) 10K type strain sequencing project: providing services to taxonomists for standard genome sequencing and annotation.</title>
        <authorList>
            <consortium name="The Broad Institute Genomics Platform"/>
            <consortium name="The Broad Institute Genome Sequencing Center for Infectious Disease"/>
            <person name="Wu L."/>
            <person name="Ma J."/>
        </authorList>
    </citation>
    <scope>NUCLEOTIDE SEQUENCE [LARGE SCALE GENOMIC DNA]</scope>
    <source>
        <strain evidence="8">KCTC 52490</strain>
    </source>
</reference>
<dbReference type="InterPro" id="IPR004099">
    <property type="entry name" value="Pyr_nucl-diS_OxRdtase_dimer"/>
</dbReference>
<evidence type="ECO:0000256" key="2">
    <source>
        <dbReference type="ARBA" id="ARBA00007532"/>
    </source>
</evidence>
<dbReference type="PIRSF" id="PIRSF000350">
    <property type="entry name" value="Mercury_reductase_MerA"/>
    <property type="match status" value="1"/>
</dbReference>
<comment type="cofactor">
    <cofactor evidence="1">
        <name>FAD</name>
        <dbReference type="ChEBI" id="CHEBI:57692"/>
    </cofactor>
</comment>
<keyword evidence="4" id="KW-0274">FAD</keyword>
<evidence type="ECO:0000256" key="1">
    <source>
        <dbReference type="ARBA" id="ARBA00001974"/>
    </source>
</evidence>
<dbReference type="EMBL" id="JBHUOM010000023">
    <property type="protein sequence ID" value="MFD2936354.1"/>
    <property type="molecule type" value="Genomic_DNA"/>
</dbReference>
<keyword evidence="8" id="KW-1185">Reference proteome</keyword>
<dbReference type="InterPro" id="IPR001100">
    <property type="entry name" value="Pyr_nuc-diS_OxRdtase"/>
</dbReference>
<dbReference type="Gene3D" id="3.30.390.30">
    <property type="match status" value="1"/>
</dbReference>
<dbReference type="Pfam" id="PF07992">
    <property type="entry name" value="Pyr_redox_2"/>
    <property type="match status" value="1"/>
</dbReference>
<dbReference type="InterPro" id="IPR036188">
    <property type="entry name" value="FAD/NAD-bd_sf"/>
</dbReference>
<dbReference type="PRINTS" id="PR00368">
    <property type="entry name" value="FADPNR"/>
</dbReference>
<name>A0ABW6ALJ6_9BACT</name>
<feature type="domain" description="Pyridine nucleotide-disulphide oxidoreductase dimerisation" evidence="5">
    <location>
        <begin position="338"/>
        <end position="444"/>
    </location>
</feature>
<organism evidence="7 8">
    <name type="scientific">Spirosoma flavum</name>
    <dbReference type="NCBI Taxonomy" id="2048557"/>
    <lineage>
        <taxon>Bacteria</taxon>
        <taxon>Pseudomonadati</taxon>
        <taxon>Bacteroidota</taxon>
        <taxon>Cytophagia</taxon>
        <taxon>Cytophagales</taxon>
        <taxon>Cytophagaceae</taxon>
        <taxon>Spirosoma</taxon>
    </lineage>
</organism>
<dbReference type="EC" id="1.-.-.-" evidence="7"/>
<dbReference type="PANTHER" id="PTHR43014:SF5">
    <property type="entry name" value="GLUTATHIONE REDUCTASE (NADPH)"/>
    <property type="match status" value="1"/>
</dbReference>
<dbReference type="GO" id="GO:0016491">
    <property type="term" value="F:oxidoreductase activity"/>
    <property type="evidence" value="ECO:0007669"/>
    <property type="project" value="UniProtKB-KW"/>
</dbReference>
<dbReference type="InterPro" id="IPR016156">
    <property type="entry name" value="FAD/NAD-linked_Rdtase_dimer_sf"/>
</dbReference>
<dbReference type="InterPro" id="IPR023753">
    <property type="entry name" value="FAD/NAD-binding_dom"/>
</dbReference>
<accession>A0ABW6ALJ6</accession>
<evidence type="ECO:0000256" key="3">
    <source>
        <dbReference type="ARBA" id="ARBA00022630"/>
    </source>
</evidence>
<keyword evidence="3" id="KW-0285">Flavoprotein</keyword>
<evidence type="ECO:0000313" key="7">
    <source>
        <dbReference type="EMBL" id="MFD2936354.1"/>
    </source>
</evidence>
<comment type="similarity">
    <text evidence="2">Belongs to the class-I pyridine nucleotide-disulfide oxidoreductase family.</text>
</comment>
<comment type="caution">
    <text evidence="7">The sequence shown here is derived from an EMBL/GenBank/DDBJ whole genome shotgun (WGS) entry which is preliminary data.</text>
</comment>
<gene>
    <name evidence="7" type="ORF">ACFS25_21410</name>
</gene>
<dbReference type="PRINTS" id="PR00411">
    <property type="entry name" value="PNDRDTASEI"/>
</dbReference>
<keyword evidence="7" id="KW-0560">Oxidoreductase</keyword>
<sequence>MHVFDLIVIGTGSAGATVAQAAREAGKKVAIIDKLPFGGTCSQRGCDPKKVLVGVAELIARSEQMSGKGISGSPTINWADLMRFKKTFTDSVPQRTETKFADLNIQSFHGAATFLSANTVRVGEEELKASHIVIATGQRPKPLDIPGEELLVDSTGFLELAELPKEVVMIGGGYISFEFAHIAARAGAKVTILHQGKRPLEGFDADLVELLVKAMESIGIRIVLEANVTAVEGKADKLTVRYSQQRKSHSISTNLVIHAAGRVADVAELDLEKAGVELDKKGVVANEYLQSVSNPAVYACGDVADKGLPLTPLASYEGRIVADNILNGNRQTYQDNPIPTAVFTIPTLASVGLTEEQAKKQGRKVNVTFQETSDWYTSRRINESFAAFKTLVDEDTNQIVGAHLLGSGCDEVINLFTLAMKHHISAKDLGDTLLAYPTHGSDLKSMLPI</sequence>